<accession>A0ABT9I0Z5</accession>
<proteinExistence type="predicted"/>
<evidence type="ECO:0008006" key="4">
    <source>
        <dbReference type="Google" id="ProtNLM"/>
    </source>
</evidence>
<evidence type="ECO:0000256" key="1">
    <source>
        <dbReference type="SAM" id="SignalP"/>
    </source>
</evidence>
<sequence length="195" mass="22560">MHSALIYLLLSPLMLFFSFTSVAQQKQEVLLLTYHLKAPYIVDLGEQKGLYFDLANYMNQHSESYFFKTEFMPRKRINAILQRPFPHVVIGVQPVWFKQFADKVSFTSAILQEDDVFISLKTNPVTNDDLESLKGKTFIGVQGYRYIMLEEAEQQGILTRVDTLQEDNVLDMLRLGRGDFTITSLSTLRYKFSHG</sequence>
<protein>
    <recommendedName>
        <fullName evidence="4">Solute-binding protein family 3/N-terminal domain-containing protein</fullName>
    </recommendedName>
</protein>
<dbReference type="SUPFAM" id="SSF53850">
    <property type="entry name" value="Periplasmic binding protein-like II"/>
    <property type="match status" value="1"/>
</dbReference>
<dbReference type="RefSeq" id="WP_305976498.1">
    <property type="nucleotide sequence ID" value="NZ_JAPJDZ010000037.1"/>
</dbReference>
<comment type="caution">
    <text evidence="2">The sequence shown here is derived from an EMBL/GenBank/DDBJ whole genome shotgun (WGS) entry which is preliminary data.</text>
</comment>
<dbReference type="EMBL" id="JAPJDZ010000037">
    <property type="protein sequence ID" value="MDP5137060.1"/>
    <property type="molecule type" value="Genomic_DNA"/>
</dbReference>
<name>A0ABT9I0Z5_9GAMM</name>
<evidence type="ECO:0000313" key="2">
    <source>
        <dbReference type="EMBL" id="MDP5137060.1"/>
    </source>
</evidence>
<keyword evidence="3" id="KW-1185">Reference proteome</keyword>
<evidence type="ECO:0000313" key="3">
    <source>
        <dbReference type="Proteomes" id="UP001231109"/>
    </source>
</evidence>
<organism evidence="2 3">
    <name type="scientific">Rheinheimera baltica</name>
    <dbReference type="NCBI Taxonomy" id="67576"/>
    <lineage>
        <taxon>Bacteria</taxon>
        <taxon>Pseudomonadati</taxon>
        <taxon>Pseudomonadota</taxon>
        <taxon>Gammaproteobacteria</taxon>
        <taxon>Chromatiales</taxon>
        <taxon>Chromatiaceae</taxon>
        <taxon>Rheinheimera</taxon>
    </lineage>
</organism>
<reference evidence="2 3" key="1">
    <citation type="submission" date="2022-11" db="EMBL/GenBank/DDBJ databases">
        <title>Viruses from the air-sea interface of a natural surface slick.</title>
        <authorList>
            <person name="Rahlff J."/>
            <person name="Holmfeldt K."/>
        </authorList>
    </citation>
    <scope>NUCLEOTIDE SEQUENCE [LARGE SCALE GENOMIC DNA]</scope>
    <source>
        <strain evidence="2 3">SMS4</strain>
    </source>
</reference>
<keyword evidence="1" id="KW-0732">Signal</keyword>
<dbReference type="Proteomes" id="UP001231109">
    <property type="component" value="Unassembled WGS sequence"/>
</dbReference>
<feature type="chain" id="PRO_5045959569" description="Solute-binding protein family 3/N-terminal domain-containing protein" evidence="1">
    <location>
        <begin position="24"/>
        <end position="195"/>
    </location>
</feature>
<gene>
    <name evidence="2" type="ORF">ORJ04_13985</name>
</gene>
<dbReference type="Gene3D" id="3.40.190.10">
    <property type="entry name" value="Periplasmic binding protein-like II"/>
    <property type="match status" value="2"/>
</dbReference>
<feature type="signal peptide" evidence="1">
    <location>
        <begin position="1"/>
        <end position="23"/>
    </location>
</feature>